<dbReference type="EMBL" id="JAPOHD010000005">
    <property type="protein sequence ID" value="MCY1718986.1"/>
    <property type="molecule type" value="Genomic_DNA"/>
</dbReference>
<protein>
    <submittedName>
        <fullName evidence="2">DUF4255 domain-containing protein</fullName>
    </submittedName>
</protein>
<organism evidence="2 3">
    <name type="scientific">Draconibacterium aestuarii</name>
    <dbReference type="NCBI Taxonomy" id="2998507"/>
    <lineage>
        <taxon>Bacteria</taxon>
        <taxon>Pseudomonadati</taxon>
        <taxon>Bacteroidota</taxon>
        <taxon>Bacteroidia</taxon>
        <taxon>Marinilabiliales</taxon>
        <taxon>Prolixibacteraceae</taxon>
        <taxon>Draconibacterium</taxon>
    </lineage>
</organism>
<evidence type="ECO:0000313" key="2">
    <source>
        <dbReference type="EMBL" id="MCY1718986.1"/>
    </source>
</evidence>
<gene>
    <name evidence="2" type="ORF">OU798_01445</name>
</gene>
<sequence length="198" mass="22288">MIYETLQILKEQLEKYLEDSGLGKIVVLDNVAMLESGSDIASDLEGKVIMTLLSVEEENTLKNLPTAKVVNNKTEYRNPPVSLNLFFIVSAYCDSYDNSLISISKTIEFFQGKRVFTSANTIYNRSNASMDVLESFKFNVEIYTPGFEVLNHIWGILGGRQLPSVVYKVQMIQVERDKKLATSEVITQVNGTLNNNTE</sequence>
<keyword evidence="3" id="KW-1185">Reference proteome</keyword>
<name>A0A9X3F1S2_9BACT</name>
<dbReference type="InterPro" id="IPR025351">
    <property type="entry name" value="Pvc16_N"/>
</dbReference>
<dbReference type="RefSeq" id="WP_343331325.1">
    <property type="nucleotide sequence ID" value="NZ_JAPOHD010000005.1"/>
</dbReference>
<comment type="caution">
    <text evidence="2">The sequence shown here is derived from an EMBL/GenBank/DDBJ whole genome shotgun (WGS) entry which is preliminary data.</text>
</comment>
<evidence type="ECO:0000313" key="3">
    <source>
        <dbReference type="Proteomes" id="UP001145087"/>
    </source>
</evidence>
<reference evidence="2" key="1">
    <citation type="submission" date="2022-11" db="EMBL/GenBank/DDBJ databases">
        <title>Marilongibacter aestuarii gen. nov., sp. nov., isolated from tidal flat sediment.</title>
        <authorList>
            <person name="Jiayan W."/>
        </authorList>
    </citation>
    <scope>NUCLEOTIDE SEQUENCE</scope>
    <source>
        <strain evidence="2">Z1-6</strain>
    </source>
</reference>
<dbReference type="Pfam" id="PF14065">
    <property type="entry name" value="Pvc16_N"/>
    <property type="match status" value="1"/>
</dbReference>
<dbReference type="AlphaFoldDB" id="A0A9X3F1S2"/>
<feature type="domain" description="Pvc16 N-terminal" evidence="1">
    <location>
        <begin position="6"/>
        <end position="187"/>
    </location>
</feature>
<evidence type="ECO:0000259" key="1">
    <source>
        <dbReference type="Pfam" id="PF14065"/>
    </source>
</evidence>
<proteinExistence type="predicted"/>
<dbReference type="Proteomes" id="UP001145087">
    <property type="component" value="Unassembled WGS sequence"/>
</dbReference>
<accession>A0A9X3F1S2</accession>